<comment type="caution">
    <text evidence="2">The sequence shown here is derived from an EMBL/GenBank/DDBJ whole genome shotgun (WGS) entry which is preliminary data.</text>
</comment>
<feature type="region of interest" description="Disordered" evidence="1">
    <location>
        <begin position="84"/>
        <end position="103"/>
    </location>
</feature>
<proteinExistence type="predicted"/>
<evidence type="ECO:0000313" key="2">
    <source>
        <dbReference type="EMBL" id="PIR45093.1"/>
    </source>
</evidence>
<reference evidence="2 3" key="1">
    <citation type="submission" date="2017-09" db="EMBL/GenBank/DDBJ databases">
        <title>Depth-based differentiation of microbial function through sediment-hosted aquifers and enrichment of novel symbionts in the deep terrestrial subsurface.</title>
        <authorList>
            <person name="Probst A.J."/>
            <person name="Ladd B."/>
            <person name="Jarett J.K."/>
            <person name="Geller-Mcgrath D.E."/>
            <person name="Sieber C.M."/>
            <person name="Emerson J.B."/>
            <person name="Anantharaman K."/>
            <person name="Thomas B.C."/>
            <person name="Malmstrom R."/>
            <person name="Stieglmeier M."/>
            <person name="Klingl A."/>
            <person name="Woyke T."/>
            <person name="Ryan C.M."/>
            <person name="Banfield J.F."/>
        </authorList>
    </citation>
    <scope>NUCLEOTIDE SEQUENCE [LARGE SCALE GENOMIC DNA]</scope>
    <source>
        <strain evidence="2">CG10_big_fil_rev_8_21_14_0_10_51_16</strain>
    </source>
</reference>
<evidence type="ECO:0000313" key="3">
    <source>
        <dbReference type="Proteomes" id="UP000228767"/>
    </source>
</evidence>
<name>A0A2H0RF18_9BACT</name>
<protein>
    <submittedName>
        <fullName evidence="2">Uncharacterized protein</fullName>
    </submittedName>
</protein>
<accession>A0A2H0RF18</accession>
<feature type="compositionally biased region" description="Basic and acidic residues" evidence="1">
    <location>
        <begin position="91"/>
        <end position="103"/>
    </location>
</feature>
<dbReference type="EMBL" id="PCYI01000006">
    <property type="protein sequence ID" value="PIR45093.1"/>
    <property type="molecule type" value="Genomic_DNA"/>
</dbReference>
<dbReference type="Proteomes" id="UP000228767">
    <property type="component" value="Unassembled WGS sequence"/>
</dbReference>
<organism evidence="2 3">
    <name type="scientific">Candidatus Vogelbacteria bacterium CG10_big_fil_rev_8_21_14_0_10_51_16</name>
    <dbReference type="NCBI Taxonomy" id="1975045"/>
    <lineage>
        <taxon>Bacteria</taxon>
        <taxon>Candidatus Vogeliibacteriota</taxon>
    </lineage>
</organism>
<dbReference type="AlphaFoldDB" id="A0A2H0RF18"/>
<gene>
    <name evidence="2" type="ORF">COV10_01030</name>
</gene>
<sequence>MGTTDKLTPQLVREIYANYGVVIGVPREQHSKWAEDKIENKKRYCLLVFLINPRKVSPFRIDKSGFGSPSAWLITEKINAVKTLRHRKSSRKEEARHETQRAG</sequence>
<evidence type="ECO:0000256" key="1">
    <source>
        <dbReference type="SAM" id="MobiDB-lite"/>
    </source>
</evidence>